<evidence type="ECO:0000313" key="3">
    <source>
        <dbReference type="Proteomes" id="UP000590511"/>
    </source>
</evidence>
<evidence type="ECO:0000313" key="1">
    <source>
        <dbReference type="EMBL" id="GIE42909.1"/>
    </source>
</evidence>
<proteinExistence type="predicted"/>
<dbReference type="Proteomes" id="UP000631312">
    <property type="component" value="Unassembled WGS sequence"/>
</dbReference>
<dbReference type="EMBL" id="JACHNC010000001">
    <property type="protein sequence ID" value="MBB4753228.1"/>
    <property type="molecule type" value="Genomic_DNA"/>
</dbReference>
<evidence type="ECO:0000313" key="2">
    <source>
        <dbReference type="EMBL" id="MBB4753228.1"/>
    </source>
</evidence>
<dbReference type="RefSeq" id="WP_188124956.1">
    <property type="nucleotide sequence ID" value="NZ_BOMP01000099.1"/>
</dbReference>
<sequence length="108" mass="11140">MTRSTGSTSLIGAAEVTLPPHEQIGTFDMDRIRRTVAGGHSFCEAVLHVDGPKPDIYSSIDLIGTSARADPALAPAAAAALRAVPAAGHDRDLAALIEITLADLTHDG</sequence>
<evidence type="ECO:0000313" key="4">
    <source>
        <dbReference type="Proteomes" id="UP000631312"/>
    </source>
</evidence>
<dbReference type="Proteomes" id="UP000590511">
    <property type="component" value="Unassembled WGS sequence"/>
</dbReference>
<reference evidence="2 3" key="1">
    <citation type="submission" date="2020-08" db="EMBL/GenBank/DDBJ databases">
        <title>Sequencing the genomes of 1000 actinobacteria strains.</title>
        <authorList>
            <person name="Klenk H.-P."/>
        </authorList>
    </citation>
    <scope>NUCLEOTIDE SEQUENCE [LARGE SCALE GENOMIC DNA]</scope>
    <source>
        <strain evidence="2 3">DSM 43150</strain>
    </source>
</reference>
<dbReference type="AlphaFoldDB" id="A0A7W7MK77"/>
<keyword evidence="4" id="KW-1185">Reference proteome</keyword>
<protein>
    <submittedName>
        <fullName evidence="2">Uncharacterized protein</fullName>
    </submittedName>
</protein>
<reference evidence="1 4" key="2">
    <citation type="submission" date="2021-01" db="EMBL/GenBank/DDBJ databases">
        <title>Whole genome shotgun sequence of Actinoplanes lobatus NBRC 12513.</title>
        <authorList>
            <person name="Komaki H."/>
            <person name="Tamura T."/>
        </authorList>
    </citation>
    <scope>NUCLEOTIDE SEQUENCE [LARGE SCALE GENOMIC DNA]</scope>
    <source>
        <strain evidence="1 4">NBRC 12513</strain>
    </source>
</reference>
<organism evidence="2 3">
    <name type="scientific">Actinoplanes lobatus</name>
    <dbReference type="NCBI Taxonomy" id="113568"/>
    <lineage>
        <taxon>Bacteria</taxon>
        <taxon>Bacillati</taxon>
        <taxon>Actinomycetota</taxon>
        <taxon>Actinomycetes</taxon>
        <taxon>Micromonosporales</taxon>
        <taxon>Micromonosporaceae</taxon>
        <taxon>Actinoplanes</taxon>
    </lineage>
</organism>
<comment type="caution">
    <text evidence="2">The sequence shown here is derived from an EMBL/GenBank/DDBJ whole genome shotgun (WGS) entry which is preliminary data.</text>
</comment>
<dbReference type="EMBL" id="BOMP01000099">
    <property type="protein sequence ID" value="GIE42909.1"/>
    <property type="molecule type" value="Genomic_DNA"/>
</dbReference>
<gene>
    <name evidence="1" type="ORF">Alo02nite_58070</name>
    <name evidence="2" type="ORF">BJ964_007389</name>
</gene>
<name>A0A7W7MK77_9ACTN</name>
<accession>A0A7W7MK77</accession>